<dbReference type="FunFam" id="3.40.20.10:FF:000043">
    <property type="entry name" value="macrophage-capping protein-like isoform X2"/>
    <property type="match status" value="1"/>
</dbReference>
<name>T1FBN7_HELRO</name>
<keyword evidence="5" id="KW-0677">Repeat</keyword>
<dbReference type="InParanoid" id="T1FBN7"/>
<comment type="function">
    <text evidence="9">Calcium-regulated protein that binds to the plus (or barbed) ends of actin monomers or filaments, preventing monomer exchange (end-blocking or capping). Can promote the assembly of monomers into filaments (nucleation) as well as sever existing filaments.</text>
</comment>
<keyword evidence="6" id="KW-0106">Calcium</keyword>
<dbReference type="InterPro" id="IPR007123">
    <property type="entry name" value="Gelsolin-like_dom"/>
</dbReference>
<comment type="subcellular location">
    <subcellularLocation>
        <location evidence="1">Cytoplasm</location>
        <location evidence="1">Cytoskeleton</location>
    </subcellularLocation>
</comment>
<dbReference type="PANTHER" id="PTHR11977">
    <property type="entry name" value="VILLIN"/>
    <property type="match status" value="1"/>
</dbReference>
<comment type="subunit">
    <text evidence="10">Interacts with actin monomers and filaments.</text>
</comment>
<dbReference type="HOGENOM" id="CLU_002568_0_1_1"/>
<evidence type="ECO:0000256" key="5">
    <source>
        <dbReference type="ARBA" id="ARBA00022737"/>
    </source>
</evidence>
<dbReference type="PANTHER" id="PTHR11977:SF130">
    <property type="entry name" value="SEVERIN"/>
    <property type="match status" value="1"/>
</dbReference>
<feature type="domain" description="Gelsolin-like" evidence="12">
    <location>
        <begin position="62"/>
        <end position="139"/>
    </location>
</feature>
<dbReference type="InterPro" id="IPR029006">
    <property type="entry name" value="ADF-H/Gelsolin-like_dom_sf"/>
</dbReference>
<evidence type="ECO:0000313" key="13">
    <source>
        <dbReference type="EMBL" id="ESN98175.1"/>
    </source>
</evidence>
<evidence type="ECO:0000256" key="6">
    <source>
        <dbReference type="ARBA" id="ARBA00022837"/>
    </source>
</evidence>
<dbReference type="CDD" id="cd11290">
    <property type="entry name" value="gelsolin_S1_like"/>
    <property type="match status" value="1"/>
</dbReference>
<dbReference type="OMA" id="KKAGQKC"/>
<dbReference type="CTD" id="20206236"/>
<dbReference type="PRINTS" id="PR00597">
    <property type="entry name" value="GELSOLIN"/>
</dbReference>
<evidence type="ECO:0000256" key="2">
    <source>
        <dbReference type="ARBA" id="ARBA00008418"/>
    </source>
</evidence>
<keyword evidence="8" id="KW-0206">Cytoskeleton</keyword>
<comment type="similarity">
    <text evidence="2">Belongs to the villin/gelsolin family.</text>
</comment>
<dbReference type="GeneID" id="20206236"/>
<gene>
    <name evidence="14" type="primary">20206236</name>
    <name evidence="13" type="ORF">HELRODRAFT_177421</name>
</gene>
<evidence type="ECO:0000256" key="1">
    <source>
        <dbReference type="ARBA" id="ARBA00004245"/>
    </source>
</evidence>
<dbReference type="AlphaFoldDB" id="T1FBN7"/>
<keyword evidence="15" id="KW-1185">Reference proteome</keyword>
<dbReference type="Gene3D" id="3.40.20.10">
    <property type="entry name" value="Severin"/>
    <property type="match status" value="3"/>
</dbReference>
<evidence type="ECO:0000313" key="14">
    <source>
        <dbReference type="EnsemblMetazoa" id="HelroP177421"/>
    </source>
</evidence>
<accession>T1FBN7</accession>
<evidence type="ECO:0000256" key="8">
    <source>
        <dbReference type="ARBA" id="ARBA00023212"/>
    </source>
</evidence>
<evidence type="ECO:0000313" key="15">
    <source>
        <dbReference type="Proteomes" id="UP000015101"/>
    </source>
</evidence>
<dbReference type="eggNOG" id="KOG0443">
    <property type="taxonomic scope" value="Eukaryota"/>
</dbReference>
<keyword evidence="7" id="KW-0009">Actin-binding</keyword>
<reference evidence="13 15" key="2">
    <citation type="journal article" date="2013" name="Nature">
        <title>Insights into bilaterian evolution from three spiralian genomes.</title>
        <authorList>
            <person name="Simakov O."/>
            <person name="Marletaz F."/>
            <person name="Cho S.J."/>
            <person name="Edsinger-Gonzales E."/>
            <person name="Havlak P."/>
            <person name="Hellsten U."/>
            <person name="Kuo D.H."/>
            <person name="Larsson T."/>
            <person name="Lv J."/>
            <person name="Arendt D."/>
            <person name="Savage R."/>
            <person name="Osoegawa K."/>
            <person name="de Jong P."/>
            <person name="Grimwood J."/>
            <person name="Chapman J.A."/>
            <person name="Shapiro H."/>
            <person name="Aerts A."/>
            <person name="Otillar R.P."/>
            <person name="Terry A.Y."/>
            <person name="Boore J.L."/>
            <person name="Grigoriev I.V."/>
            <person name="Lindberg D.R."/>
            <person name="Seaver E.C."/>
            <person name="Weisblat D.A."/>
            <person name="Putnam N.H."/>
            <person name="Rokhsar D.S."/>
        </authorList>
    </citation>
    <scope>NUCLEOTIDE SEQUENCE</scope>
</reference>
<evidence type="ECO:0000256" key="3">
    <source>
        <dbReference type="ARBA" id="ARBA00022467"/>
    </source>
</evidence>
<dbReference type="GO" id="GO:0051015">
    <property type="term" value="F:actin filament binding"/>
    <property type="evidence" value="ECO:0000318"/>
    <property type="project" value="GO_Central"/>
</dbReference>
<evidence type="ECO:0000256" key="7">
    <source>
        <dbReference type="ARBA" id="ARBA00023203"/>
    </source>
</evidence>
<feature type="domain" description="Gelsolin-like" evidence="12">
    <location>
        <begin position="298"/>
        <end position="366"/>
    </location>
</feature>
<dbReference type="GO" id="GO:0008154">
    <property type="term" value="P:actin polymerization or depolymerization"/>
    <property type="evidence" value="ECO:0000318"/>
    <property type="project" value="GO_Central"/>
</dbReference>
<dbReference type="GO" id="GO:0015629">
    <property type="term" value="C:actin cytoskeleton"/>
    <property type="evidence" value="ECO:0000318"/>
    <property type="project" value="GO_Central"/>
</dbReference>
<keyword evidence="3" id="KW-0117">Actin capping</keyword>
<evidence type="ECO:0000259" key="12">
    <source>
        <dbReference type="Pfam" id="PF00626"/>
    </source>
</evidence>
<feature type="domain" description="Gelsolin-like" evidence="12">
    <location>
        <begin position="183"/>
        <end position="234"/>
    </location>
</feature>
<reference evidence="15" key="1">
    <citation type="submission" date="2012-12" db="EMBL/GenBank/DDBJ databases">
        <authorList>
            <person name="Hellsten U."/>
            <person name="Grimwood J."/>
            <person name="Chapman J.A."/>
            <person name="Shapiro H."/>
            <person name="Aerts A."/>
            <person name="Otillar R.P."/>
            <person name="Terry A.Y."/>
            <person name="Boore J.L."/>
            <person name="Simakov O."/>
            <person name="Marletaz F."/>
            <person name="Cho S.-J."/>
            <person name="Edsinger-Gonzales E."/>
            <person name="Havlak P."/>
            <person name="Kuo D.-H."/>
            <person name="Larsson T."/>
            <person name="Lv J."/>
            <person name="Arendt D."/>
            <person name="Savage R."/>
            <person name="Osoegawa K."/>
            <person name="de Jong P."/>
            <person name="Lindberg D.R."/>
            <person name="Seaver E.C."/>
            <person name="Weisblat D.A."/>
            <person name="Putnam N.H."/>
            <person name="Grigoriev I.V."/>
            <person name="Rokhsar D.S."/>
        </authorList>
    </citation>
    <scope>NUCLEOTIDE SEQUENCE</scope>
</reference>
<proteinExistence type="inferred from homology"/>
<dbReference type="InterPro" id="IPR007122">
    <property type="entry name" value="Villin/Gelsolin"/>
</dbReference>
<protein>
    <recommendedName>
        <fullName evidence="11">Actin-modulator</fullName>
    </recommendedName>
</protein>
<sequence>MPGLLKPKTYDWKDSNVALFGSDLDRKVKKESAETEPAWKNAGQKVGIKIWRIVNFKVTDWPERDYGRFYSGDSYIILNTYKPKPNSNELAYDLHFWIGGQSTQDEYGTAAYKTVELDTYLDDKPVQHREVEGYESELFKSYFKQGFTTMDGGAESGFNHVKPVEYQPRLLHFHGDKTLVSLKEVPIARTSLKSDDVFILDAGLKFYQWNGKGSNKDERFKAAGYMQKLKSERNKSVGETLDEDDISDDHEFYSLLTGDSGSPEYDDMLGGQGNKSKERLLLKVSDESGQLKMEKIKSGQVSMKDFASKDVFIFDTASDVFVWIGRNASKTEKQNGVGYAHNYLMKTDHPLIPVHVIKEGQTNKSFQSAVAA</sequence>
<dbReference type="EnsemblMetazoa" id="HelroT177421">
    <property type="protein sequence ID" value="HelroP177421"/>
    <property type="gene ID" value="HelroG177421"/>
</dbReference>
<dbReference type="EMBL" id="AMQM01006060">
    <property type="status" value="NOT_ANNOTATED_CDS"/>
    <property type="molecule type" value="Genomic_DNA"/>
</dbReference>
<dbReference type="STRING" id="6412.T1FBN7"/>
<dbReference type="GO" id="GO:0005737">
    <property type="term" value="C:cytoplasm"/>
    <property type="evidence" value="ECO:0000318"/>
    <property type="project" value="GO_Central"/>
</dbReference>
<dbReference type="OrthoDB" id="6375767at2759"/>
<evidence type="ECO:0000256" key="4">
    <source>
        <dbReference type="ARBA" id="ARBA00022490"/>
    </source>
</evidence>
<dbReference type="SUPFAM" id="SSF55753">
    <property type="entry name" value="Actin depolymerizing proteins"/>
    <property type="match status" value="3"/>
</dbReference>
<evidence type="ECO:0000256" key="11">
    <source>
        <dbReference type="ARBA" id="ARBA00083856"/>
    </source>
</evidence>
<dbReference type="CDD" id="cd11289">
    <property type="entry name" value="gelsolin_S2_like"/>
    <property type="match status" value="1"/>
</dbReference>
<dbReference type="GO" id="GO:0051693">
    <property type="term" value="P:actin filament capping"/>
    <property type="evidence" value="ECO:0007669"/>
    <property type="project" value="UniProtKB-KW"/>
</dbReference>
<organism evidence="14 15">
    <name type="scientific">Helobdella robusta</name>
    <name type="common">Californian leech</name>
    <dbReference type="NCBI Taxonomy" id="6412"/>
    <lineage>
        <taxon>Eukaryota</taxon>
        <taxon>Metazoa</taxon>
        <taxon>Spiralia</taxon>
        <taxon>Lophotrochozoa</taxon>
        <taxon>Annelida</taxon>
        <taxon>Clitellata</taxon>
        <taxon>Hirudinea</taxon>
        <taxon>Rhynchobdellida</taxon>
        <taxon>Glossiphoniidae</taxon>
        <taxon>Helobdella</taxon>
    </lineage>
</organism>
<dbReference type="SMART" id="SM00262">
    <property type="entry name" value="GEL"/>
    <property type="match status" value="3"/>
</dbReference>
<evidence type="ECO:0000256" key="10">
    <source>
        <dbReference type="ARBA" id="ARBA00063765"/>
    </source>
</evidence>
<dbReference type="RefSeq" id="XP_009023859.1">
    <property type="nucleotide sequence ID" value="XM_009025611.1"/>
</dbReference>
<dbReference type="Pfam" id="PF00626">
    <property type="entry name" value="Gelsolin"/>
    <property type="match status" value="3"/>
</dbReference>
<dbReference type="EMBL" id="KB097222">
    <property type="protein sequence ID" value="ESN98175.1"/>
    <property type="molecule type" value="Genomic_DNA"/>
</dbReference>
<keyword evidence="4" id="KW-0963">Cytoplasm</keyword>
<dbReference type="KEGG" id="hro:HELRODRAFT_177421"/>
<reference evidence="14" key="3">
    <citation type="submission" date="2015-06" db="UniProtKB">
        <authorList>
            <consortium name="EnsemblMetazoa"/>
        </authorList>
    </citation>
    <scope>IDENTIFICATION</scope>
</reference>
<evidence type="ECO:0000256" key="9">
    <source>
        <dbReference type="ARBA" id="ARBA00056258"/>
    </source>
</evidence>
<dbReference type="Proteomes" id="UP000015101">
    <property type="component" value="Unassembled WGS sequence"/>
</dbReference>